<accession>A0A4C1YDJ2</accession>
<dbReference type="AlphaFoldDB" id="A0A4C1YDJ2"/>
<reference evidence="2 3" key="1">
    <citation type="journal article" date="2019" name="Commun. Biol.">
        <title>The bagworm genome reveals a unique fibroin gene that provides high tensile strength.</title>
        <authorList>
            <person name="Kono N."/>
            <person name="Nakamura H."/>
            <person name="Ohtoshi R."/>
            <person name="Tomita M."/>
            <person name="Numata K."/>
            <person name="Arakawa K."/>
        </authorList>
    </citation>
    <scope>NUCLEOTIDE SEQUENCE [LARGE SCALE GENOMIC DNA]</scope>
</reference>
<gene>
    <name evidence="2" type="ORF">EVAR_41138_1</name>
</gene>
<keyword evidence="3" id="KW-1185">Reference proteome</keyword>
<dbReference type="OrthoDB" id="420169at2759"/>
<proteinExistence type="predicted"/>
<name>A0A4C1YDJ2_EUMVA</name>
<dbReference type="EMBL" id="BGZK01001161">
    <property type="protein sequence ID" value="GBP72922.1"/>
    <property type="molecule type" value="Genomic_DNA"/>
</dbReference>
<evidence type="ECO:0000256" key="1">
    <source>
        <dbReference type="SAM" id="MobiDB-lite"/>
    </source>
</evidence>
<evidence type="ECO:0000313" key="2">
    <source>
        <dbReference type="EMBL" id="GBP72922.1"/>
    </source>
</evidence>
<organism evidence="2 3">
    <name type="scientific">Eumeta variegata</name>
    <name type="common">Bagworm moth</name>
    <name type="synonym">Eumeta japonica</name>
    <dbReference type="NCBI Taxonomy" id="151549"/>
    <lineage>
        <taxon>Eukaryota</taxon>
        <taxon>Metazoa</taxon>
        <taxon>Ecdysozoa</taxon>
        <taxon>Arthropoda</taxon>
        <taxon>Hexapoda</taxon>
        <taxon>Insecta</taxon>
        <taxon>Pterygota</taxon>
        <taxon>Neoptera</taxon>
        <taxon>Endopterygota</taxon>
        <taxon>Lepidoptera</taxon>
        <taxon>Glossata</taxon>
        <taxon>Ditrysia</taxon>
        <taxon>Tineoidea</taxon>
        <taxon>Psychidae</taxon>
        <taxon>Oiketicinae</taxon>
        <taxon>Eumeta</taxon>
    </lineage>
</organism>
<sequence>MNIKEQKHSGTTVRFAAPPPPPESGPSGVLLPRSHTPPLLPQSRVLSTGIDSAFRDNSSIRYECASTLRENAATDEDTADRTVEALTSLTKVKSNHYFITGFDPSIHNIDVWCEEVDRASETNGWDDNERLSGLDCLRGDARVWLNEWSTNDRTWTNFKRECKTLCP</sequence>
<evidence type="ECO:0000313" key="3">
    <source>
        <dbReference type="Proteomes" id="UP000299102"/>
    </source>
</evidence>
<dbReference type="Proteomes" id="UP000299102">
    <property type="component" value="Unassembled WGS sequence"/>
</dbReference>
<comment type="caution">
    <text evidence="2">The sequence shown here is derived from an EMBL/GenBank/DDBJ whole genome shotgun (WGS) entry which is preliminary data.</text>
</comment>
<feature type="region of interest" description="Disordered" evidence="1">
    <location>
        <begin position="1"/>
        <end position="40"/>
    </location>
</feature>
<protein>
    <submittedName>
        <fullName evidence="2">Uncharacterized protein</fullName>
    </submittedName>
</protein>